<dbReference type="Proteomes" id="UP001366060">
    <property type="component" value="Unassembled WGS sequence"/>
</dbReference>
<keyword evidence="8" id="KW-1185">Reference proteome</keyword>
<feature type="transmembrane region" description="Helical" evidence="5">
    <location>
        <begin position="70"/>
        <end position="90"/>
    </location>
</feature>
<comment type="caution">
    <text evidence="7">The sequence shown here is derived from an EMBL/GenBank/DDBJ whole genome shotgun (WGS) entry which is preliminary data.</text>
</comment>
<evidence type="ECO:0000256" key="4">
    <source>
        <dbReference type="ARBA" id="ARBA00023136"/>
    </source>
</evidence>
<dbReference type="SUPFAM" id="SSF103481">
    <property type="entry name" value="Multidrug resistance efflux transporter EmrE"/>
    <property type="match status" value="2"/>
</dbReference>
<keyword evidence="2 5" id="KW-0812">Transmembrane</keyword>
<evidence type="ECO:0000313" key="7">
    <source>
        <dbReference type="EMBL" id="MEL0658365.1"/>
    </source>
</evidence>
<feature type="transmembrane region" description="Helical" evidence="5">
    <location>
        <begin position="102"/>
        <end position="119"/>
    </location>
</feature>
<evidence type="ECO:0000259" key="6">
    <source>
        <dbReference type="Pfam" id="PF00892"/>
    </source>
</evidence>
<evidence type="ECO:0000256" key="1">
    <source>
        <dbReference type="ARBA" id="ARBA00004141"/>
    </source>
</evidence>
<keyword evidence="3 5" id="KW-1133">Transmembrane helix</keyword>
<dbReference type="PANTHER" id="PTHR22911">
    <property type="entry name" value="ACYL-MALONYL CONDENSING ENZYME-RELATED"/>
    <property type="match status" value="1"/>
</dbReference>
<comment type="subcellular location">
    <subcellularLocation>
        <location evidence="1">Membrane</location>
        <topology evidence="1">Multi-pass membrane protein</topology>
    </subcellularLocation>
</comment>
<dbReference type="PANTHER" id="PTHR22911:SF6">
    <property type="entry name" value="SOLUTE CARRIER FAMILY 35 MEMBER G1"/>
    <property type="match status" value="1"/>
</dbReference>
<feature type="transmembrane region" description="Helical" evidence="5">
    <location>
        <begin position="177"/>
        <end position="202"/>
    </location>
</feature>
<evidence type="ECO:0000256" key="3">
    <source>
        <dbReference type="ARBA" id="ARBA00022989"/>
    </source>
</evidence>
<feature type="domain" description="EamA" evidence="6">
    <location>
        <begin position="10"/>
        <end position="142"/>
    </location>
</feature>
<protein>
    <submittedName>
        <fullName evidence="7">DMT family transporter</fullName>
    </submittedName>
</protein>
<proteinExistence type="predicted"/>
<evidence type="ECO:0000256" key="5">
    <source>
        <dbReference type="SAM" id="Phobius"/>
    </source>
</evidence>
<feature type="transmembrane region" description="Helical" evidence="5">
    <location>
        <begin position="126"/>
        <end position="146"/>
    </location>
</feature>
<feature type="transmembrane region" description="Helical" evidence="5">
    <location>
        <begin position="12"/>
        <end position="29"/>
    </location>
</feature>
<dbReference type="Pfam" id="PF00892">
    <property type="entry name" value="EamA"/>
    <property type="match status" value="2"/>
</dbReference>
<feature type="transmembrane region" description="Helical" evidence="5">
    <location>
        <begin position="41"/>
        <end position="58"/>
    </location>
</feature>
<feature type="domain" description="EamA" evidence="6">
    <location>
        <begin position="152"/>
        <end position="279"/>
    </location>
</feature>
<feature type="transmembrane region" description="Helical" evidence="5">
    <location>
        <begin position="152"/>
        <end position="170"/>
    </location>
</feature>
<reference evidence="7 8" key="1">
    <citation type="submission" date="2024-02" db="EMBL/GenBank/DDBJ databases">
        <title>Bacteria isolated from the canopy kelp, Nereocystis luetkeana.</title>
        <authorList>
            <person name="Pfister C.A."/>
            <person name="Younker I.T."/>
            <person name="Light S.H."/>
        </authorList>
    </citation>
    <scope>NUCLEOTIDE SEQUENCE [LARGE SCALE GENOMIC DNA]</scope>
    <source>
        <strain evidence="7 8">TI.2.07</strain>
    </source>
</reference>
<evidence type="ECO:0000313" key="8">
    <source>
        <dbReference type="Proteomes" id="UP001366060"/>
    </source>
</evidence>
<accession>A0ABU9H901</accession>
<feature type="transmembrane region" description="Helical" evidence="5">
    <location>
        <begin position="264"/>
        <end position="283"/>
    </location>
</feature>
<sequence>MSLAIKSVNKGILLCFAAYAIFSIQDAVMKWMVADFGVAELLFWRSIAALMICLVIGRKKIIKDTIQSPVLMPLMWRSLVAAFAWVFYYLSAKELSLAQMTTIYYSAPIIVVVLAVLLLQEKPTKLQWASVFIGFIGVLIASQPGFTDQALSVFYALFSALLWAYTYILLRKLSGKASIFVQMLAANFMFIVITGFSLPWTFTAFDSTAVFVMMLTGVIGAAGQYFLFSSFEHVEATTLAPIEYTGLIWAFIFSYLIWGSEPNVFLMMGAVMIALSGFVSIIANKQKNKALKLHAEV</sequence>
<dbReference type="InterPro" id="IPR037185">
    <property type="entry name" value="EmrE-like"/>
</dbReference>
<dbReference type="InterPro" id="IPR000620">
    <property type="entry name" value="EamA_dom"/>
</dbReference>
<dbReference type="EMBL" id="JBAKBA010000006">
    <property type="protein sequence ID" value="MEL0658365.1"/>
    <property type="molecule type" value="Genomic_DNA"/>
</dbReference>
<evidence type="ECO:0000256" key="2">
    <source>
        <dbReference type="ARBA" id="ARBA00022692"/>
    </source>
</evidence>
<keyword evidence="4 5" id="KW-0472">Membrane</keyword>
<feature type="transmembrane region" description="Helical" evidence="5">
    <location>
        <begin position="208"/>
        <end position="227"/>
    </location>
</feature>
<feature type="transmembrane region" description="Helical" evidence="5">
    <location>
        <begin position="239"/>
        <end position="258"/>
    </location>
</feature>
<organism evidence="7 8">
    <name type="scientific">Psychromonas arctica</name>
    <dbReference type="NCBI Taxonomy" id="168275"/>
    <lineage>
        <taxon>Bacteria</taxon>
        <taxon>Pseudomonadati</taxon>
        <taxon>Pseudomonadota</taxon>
        <taxon>Gammaproteobacteria</taxon>
        <taxon>Alteromonadales</taxon>
        <taxon>Psychromonadaceae</taxon>
        <taxon>Psychromonas</taxon>
    </lineage>
</organism>
<name>A0ABU9H901_9GAMM</name>
<dbReference type="RefSeq" id="WP_341627034.1">
    <property type="nucleotide sequence ID" value="NZ_JBAKBA010000006.1"/>
</dbReference>
<gene>
    <name evidence="7" type="ORF">V6255_04350</name>
</gene>